<dbReference type="RefSeq" id="WP_091575177.1">
    <property type="nucleotide sequence ID" value="NZ_FLRH01000003.1"/>
</dbReference>
<dbReference type="Gene3D" id="2.50.20.20">
    <property type="match status" value="1"/>
</dbReference>
<protein>
    <recommendedName>
        <fullName evidence="5">Lipoprotein</fullName>
    </recommendedName>
</protein>
<dbReference type="EMBL" id="FLRH01000003">
    <property type="protein sequence ID" value="SBT66962.1"/>
    <property type="molecule type" value="Genomic_DNA"/>
</dbReference>
<evidence type="ECO:0000256" key="2">
    <source>
        <dbReference type="SAM" id="SignalP"/>
    </source>
</evidence>
<dbReference type="PROSITE" id="PS51257">
    <property type="entry name" value="PROKAR_LIPOPROTEIN"/>
    <property type="match status" value="1"/>
</dbReference>
<name>A0A1A9BDL8_9ACTN</name>
<dbReference type="InterPro" id="IPR029046">
    <property type="entry name" value="LolA/LolB/LppX"/>
</dbReference>
<evidence type="ECO:0000313" key="4">
    <source>
        <dbReference type="Proteomes" id="UP000199558"/>
    </source>
</evidence>
<feature type="signal peptide" evidence="2">
    <location>
        <begin position="1"/>
        <end position="19"/>
    </location>
</feature>
<proteinExistence type="predicted"/>
<feature type="chain" id="PRO_5038331705" description="Lipoprotein" evidence="2">
    <location>
        <begin position="20"/>
        <end position="252"/>
    </location>
</feature>
<evidence type="ECO:0008006" key="5">
    <source>
        <dbReference type="Google" id="ProtNLM"/>
    </source>
</evidence>
<accession>A0A1A9BDL8</accession>
<feature type="region of interest" description="Disordered" evidence="1">
    <location>
        <begin position="24"/>
        <end position="44"/>
    </location>
</feature>
<gene>
    <name evidence="3" type="ORF">GA0070622_4012</name>
</gene>
<evidence type="ECO:0000313" key="3">
    <source>
        <dbReference type="EMBL" id="SBT66962.1"/>
    </source>
</evidence>
<sequence length="252" mass="26447">MRRSLAPALLGCLTALLTACGTTTDTASAPTTSASASAPTTADAPTAIRQGFQRSLEKTLKMDVTIKAGNQTVTMRSAVEPATGAMTLDMRTPEPVSMVVTTDAVYVKQDASDGKPWMRLDRSRLRPDGQLAQGLDVRAQAGILGGVVSAEPAGDGRYTGVADPEKAIAAASSDAEKATLRNAFKVLKTKTVPFEATLDAEGRLTLLTYTFDTAAGKIDNEMKMHSFGEPVSITAPPAAQTEDAAAEAYRFF</sequence>
<keyword evidence="2" id="KW-0732">Signal</keyword>
<organism evidence="3 4">
    <name type="scientific">Micromonospora sediminicola</name>
    <dbReference type="NCBI Taxonomy" id="946078"/>
    <lineage>
        <taxon>Bacteria</taxon>
        <taxon>Bacillati</taxon>
        <taxon>Actinomycetota</taxon>
        <taxon>Actinomycetes</taxon>
        <taxon>Micromonosporales</taxon>
        <taxon>Micromonosporaceae</taxon>
        <taxon>Micromonospora</taxon>
    </lineage>
</organism>
<dbReference type="SUPFAM" id="SSF89392">
    <property type="entry name" value="Prokaryotic lipoproteins and lipoprotein localization factors"/>
    <property type="match status" value="1"/>
</dbReference>
<evidence type="ECO:0000256" key="1">
    <source>
        <dbReference type="SAM" id="MobiDB-lite"/>
    </source>
</evidence>
<keyword evidence="4" id="KW-1185">Reference proteome</keyword>
<dbReference type="STRING" id="946078.GA0070622_4012"/>
<reference evidence="4" key="1">
    <citation type="submission" date="2016-06" db="EMBL/GenBank/DDBJ databases">
        <authorList>
            <person name="Varghese N."/>
            <person name="Submissions Spin"/>
        </authorList>
    </citation>
    <scope>NUCLEOTIDE SEQUENCE [LARGE SCALE GENOMIC DNA]</scope>
    <source>
        <strain evidence="4">DSM 45794</strain>
    </source>
</reference>
<dbReference type="Proteomes" id="UP000199558">
    <property type="component" value="Unassembled WGS sequence"/>
</dbReference>
<dbReference type="AlphaFoldDB" id="A0A1A9BDL8"/>